<proteinExistence type="predicted"/>
<dbReference type="eggNOG" id="ENOG50315DF">
    <property type="taxonomic scope" value="Bacteria"/>
</dbReference>
<keyword evidence="1" id="KW-1133">Transmembrane helix</keyword>
<keyword evidence="3" id="KW-1185">Reference proteome</keyword>
<evidence type="ECO:0000313" key="3">
    <source>
        <dbReference type="Proteomes" id="UP000028007"/>
    </source>
</evidence>
<sequence>MNSKIILINILRWFILLSVQILLLRNLSFYDLATPFTYILFLLLLPFGIPNLVLYLIAFGTGLTLDTFFDTLGVHTAACVALAFVRISFISITVSRDNFDEPEPTLGNMGFKWFSLYALLCTFSHHLVLFLLEAFRFTELSYTLARCLLSGTFTLFTVFMIEFIFYNRKMR</sequence>
<accession>A0A081PHD3</accession>
<evidence type="ECO:0000313" key="2">
    <source>
        <dbReference type="EMBL" id="KEQ30106.1"/>
    </source>
</evidence>
<dbReference type="RefSeq" id="WP_037440486.1">
    <property type="nucleotide sequence ID" value="NZ_JNFF01000050.1"/>
</dbReference>
<dbReference type="AlphaFoldDB" id="A0A081PHD3"/>
<gene>
    <name evidence="2" type="ORF">N180_16675</name>
</gene>
<feature type="transmembrane region" description="Helical" evidence="1">
    <location>
        <begin position="143"/>
        <end position="166"/>
    </location>
</feature>
<organism evidence="2 3">
    <name type="scientific">Pedobacter antarcticus 4BY</name>
    <dbReference type="NCBI Taxonomy" id="1358423"/>
    <lineage>
        <taxon>Bacteria</taxon>
        <taxon>Pseudomonadati</taxon>
        <taxon>Bacteroidota</taxon>
        <taxon>Sphingobacteriia</taxon>
        <taxon>Sphingobacteriales</taxon>
        <taxon>Sphingobacteriaceae</taxon>
        <taxon>Pedobacter</taxon>
    </lineage>
</organism>
<feature type="transmembrane region" description="Helical" evidence="1">
    <location>
        <begin position="6"/>
        <end position="24"/>
    </location>
</feature>
<reference evidence="2 3" key="1">
    <citation type="journal article" date="1992" name="Int. J. Syst. Bacteriol.">
        <title>Sphingobacterium antarcticus sp. nov. a Psychrotrophic Bacterium from the Soils of Schirmacher Oasis, Antarctica.</title>
        <authorList>
            <person name="Shivaji S."/>
            <person name="Ray M.K."/>
            <person name="Rao N.S."/>
            <person name="Saiserr L."/>
            <person name="Jagannadham M.V."/>
            <person name="Kumar G.S."/>
            <person name="Reddy G."/>
            <person name="Bhargava P.M."/>
        </authorList>
    </citation>
    <scope>NUCLEOTIDE SEQUENCE [LARGE SCALE GENOMIC DNA]</scope>
    <source>
        <strain evidence="2 3">4BY</strain>
    </source>
</reference>
<feature type="transmembrane region" description="Helical" evidence="1">
    <location>
        <begin position="36"/>
        <end position="60"/>
    </location>
</feature>
<keyword evidence="1" id="KW-0812">Transmembrane</keyword>
<name>A0A081PHD3_9SPHI</name>
<dbReference type="OrthoDB" id="1132160at2"/>
<dbReference type="Proteomes" id="UP000028007">
    <property type="component" value="Unassembled WGS sequence"/>
</dbReference>
<feature type="transmembrane region" description="Helical" evidence="1">
    <location>
        <begin position="72"/>
        <end position="94"/>
    </location>
</feature>
<feature type="transmembrane region" description="Helical" evidence="1">
    <location>
        <begin position="114"/>
        <end position="137"/>
    </location>
</feature>
<protein>
    <submittedName>
        <fullName evidence="2">Membrane protein</fullName>
    </submittedName>
</protein>
<dbReference type="EMBL" id="JNFF01000050">
    <property type="protein sequence ID" value="KEQ30106.1"/>
    <property type="molecule type" value="Genomic_DNA"/>
</dbReference>
<keyword evidence="1" id="KW-0472">Membrane</keyword>
<evidence type="ECO:0000256" key="1">
    <source>
        <dbReference type="SAM" id="Phobius"/>
    </source>
</evidence>
<comment type="caution">
    <text evidence="2">The sequence shown here is derived from an EMBL/GenBank/DDBJ whole genome shotgun (WGS) entry which is preliminary data.</text>
</comment>